<sequence>MEVDKALNLCPLLRIALMLILGIVMGDAIGCRLPLWLGLALTAVVVVGGLTIGRKYETVQGVCIMMGVLLLGATLVCWKNKLLTVSLAGTPQRYQAIVTSEPQERGKTIRCDLVVTSLDNQILSRPFNVKAGILKGTTSQRWKRLHVGDGIEGWSVFEPLSSFYPESNFNYVRWLHTHGFVAQTFIYYRNWNKAAVSTAGLSRFERVKIHAMKLRNSMLERYRMLGLSQDQYAVVAAMTLGDKSGLTQALKTQYSVTGASHVLALSGLHLGIIYAVLILLLGRWKRRQWLVRAVVLLAIWMYVVLVGLPTSAIRSATMLTLYSVCVVLGRQRASINTLAFAALVMLVVNPLSLWDVGFQMSFMAVLGILVYYRPIFHALTLQNTAVRWLWGLTVVSLSAQIGTAPLVMYYFGRFACYSILTNIIVVPAATLILYGAVLMLLAMPVVAVQKMITMAMVYVSGLLNTLLGHIARLPGASIENISINTWQVYLIYMVILSTTILARYAMKIRQQERLDTFG</sequence>
<evidence type="ECO:0000256" key="4">
    <source>
        <dbReference type="ARBA" id="ARBA00022989"/>
    </source>
</evidence>
<dbReference type="InterPro" id="IPR025405">
    <property type="entry name" value="DUF4131"/>
</dbReference>
<reference evidence="9 10" key="1">
    <citation type="submission" date="2009-10" db="EMBL/GenBank/DDBJ databases">
        <authorList>
            <person name="Qin X."/>
            <person name="Bachman B."/>
            <person name="Battles P."/>
            <person name="Bell A."/>
            <person name="Bess C."/>
            <person name="Bickham C."/>
            <person name="Chaboub L."/>
            <person name="Chen D."/>
            <person name="Coyle M."/>
            <person name="Deiros D.R."/>
            <person name="Dinh H."/>
            <person name="Forbes L."/>
            <person name="Fowler G."/>
            <person name="Francisco L."/>
            <person name="Fu Q."/>
            <person name="Gubbala S."/>
            <person name="Hale W."/>
            <person name="Han Y."/>
            <person name="Hemphill L."/>
            <person name="Highlander S.K."/>
            <person name="Hirani K."/>
            <person name="Hogues M."/>
            <person name="Jackson L."/>
            <person name="Jakkamsetti A."/>
            <person name="Javaid M."/>
            <person name="Jiang H."/>
            <person name="Korchina V."/>
            <person name="Kovar C."/>
            <person name="Lara F."/>
            <person name="Lee S."/>
            <person name="Mata R."/>
            <person name="Mathew T."/>
            <person name="Moen C."/>
            <person name="Morales K."/>
            <person name="Munidasa M."/>
            <person name="Nazareth L."/>
            <person name="Ngo R."/>
            <person name="Nguyen L."/>
            <person name="Okwuonu G."/>
            <person name="Ongeri F."/>
            <person name="Patil S."/>
            <person name="Petrosino J."/>
            <person name="Pham C."/>
            <person name="Pham P."/>
            <person name="Pu L.-L."/>
            <person name="Puazo M."/>
            <person name="Raj R."/>
            <person name="Reid J."/>
            <person name="Rouhana J."/>
            <person name="Saada N."/>
            <person name="Shang Y."/>
            <person name="Simmons D."/>
            <person name="Thornton R."/>
            <person name="Warren J."/>
            <person name="Weissenberger G."/>
            <person name="Zhang J."/>
            <person name="Zhang L."/>
            <person name="Zhou C."/>
            <person name="Zhu D."/>
            <person name="Muzny D."/>
            <person name="Worley K."/>
            <person name="Gibbs R."/>
        </authorList>
    </citation>
    <scope>NUCLEOTIDE SEQUENCE [LARGE SCALE GENOMIC DNA]</scope>
    <source>
        <strain evidence="9 10">DSM 17361</strain>
    </source>
</reference>
<evidence type="ECO:0000259" key="8">
    <source>
        <dbReference type="Pfam" id="PF13567"/>
    </source>
</evidence>
<feature type="domain" description="DUF4131" evidence="8">
    <location>
        <begin position="33"/>
        <end position="188"/>
    </location>
</feature>
<evidence type="ECO:0000256" key="3">
    <source>
        <dbReference type="ARBA" id="ARBA00022692"/>
    </source>
</evidence>
<keyword evidence="2" id="KW-1003">Cell membrane</keyword>
<comment type="subcellular location">
    <subcellularLocation>
        <location evidence="1">Cell membrane</location>
        <topology evidence="1">Multi-pass membrane protein</topology>
    </subcellularLocation>
</comment>
<gene>
    <name evidence="9" type="ORF">HMPREF0645_1557</name>
</gene>
<dbReference type="Pfam" id="PF03772">
    <property type="entry name" value="Competence"/>
    <property type="match status" value="1"/>
</dbReference>
<evidence type="ECO:0000256" key="5">
    <source>
        <dbReference type="ARBA" id="ARBA00023136"/>
    </source>
</evidence>
<feature type="transmembrane region" description="Helical" evidence="6">
    <location>
        <begin position="311"/>
        <end position="328"/>
    </location>
</feature>
<dbReference type="RefSeq" id="WP_007173660.1">
    <property type="nucleotide sequence ID" value="NZ_GG704781.1"/>
</dbReference>
<feature type="transmembrane region" description="Helical" evidence="6">
    <location>
        <begin position="455"/>
        <end position="474"/>
    </location>
</feature>
<comment type="caution">
    <text evidence="9">The sequence shown here is derived from an EMBL/GenBank/DDBJ whole genome shotgun (WGS) entry which is preliminary data.</text>
</comment>
<evidence type="ECO:0000313" key="10">
    <source>
        <dbReference type="Proteomes" id="UP000003160"/>
    </source>
</evidence>
<dbReference type="OrthoDB" id="9761531at2"/>
<dbReference type="eggNOG" id="COG0658">
    <property type="taxonomic scope" value="Bacteria"/>
</dbReference>
<feature type="transmembrane region" description="Helical" evidence="6">
    <location>
        <begin position="486"/>
        <end position="506"/>
    </location>
</feature>
<dbReference type="HOGENOM" id="CLU_010363_5_1_10"/>
<dbReference type="InterPro" id="IPR004477">
    <property type="entry name" value="ComEC_N"/>
</dbReference>
<evidence type="ECO:0000256" key="1">
    <source>
        <dbReference type="ARBA" id="ARBA00004651"/>
    </source>
</evidence>
<feature type="domain" description="ComEC/Rec2-related protein" evidence="7">
    <location>
        <begin position="238"/>
        <end position="501"/>
    </location>
</feature>
<dbReference type="PANTHER" id="PTHR30619">
    <property type="entry name" value="DNA INTERNALIZATION/COMPETENCE PROTEIN COMEC/REC2"/>
    <property type="match status" value="1"/>
</dbReference>
<feature type="transmembrane region" description="Helical" evidence="6">
    <location>
        <begin position="388"/>
        <end position="411"/>
    </location>
</feature>
<feature type="transmembrane region" description="Helical" evidence="6">
    <location>
        <begin position="58"/>
        <end position="78"/>
    </location>
</feature>
<dbReference type="Proteomes" id="UP000003160">
    <property type="component" value="Unassembled WGS sequence"/>
</dbReference>
<dbReference type="InterPro" id="IPR052159">
    <property type="entry name" value="Competence_DNA_uptake"/>
</dbReference>
<evidence type="ECO:0000259" key="7">
    <source>
        <dbReference type="Pfam" id="PF03772"/>
    </source>
</evidence>
<feature type="transmembrane region" description="Helical" evidence="6">
    <location>
        <begin position="358"/>
        <end position="376"/>
    </location>
</feature>
<evidence type="ECO:0000256" key="2">
    <source>
        <dbReference type="ARBA" id="ARBA00022475"/>
    </source>
</evidence>
<dbReference type="GO" id="GO:0005886">
    <property type="term" value="C:plasma membrane"/>
    <property type="evidence" value="ECO:0007669"/>
    <property type="project" value="UniProtKB-SubCell"/>
</dbReference>
<organism evidence="9 10">
    <name type="scientific">Hallella bergensis DSM 17361</name>
    <dbReference type="NCBI Taxonomy" id="585502"/>
    <lineage>
        <taxon>Bacteria</taxon>
        <taxon>Pseudomonadati</taxon>
        <taxon>Bacteroidota</taxon>
        <taxon>Bacteroidia</taxon>
        <taxon>Bacteroidales</taxon>
        <taxon>Prevotellaceae</taxon>
        <taxon>Hallella</taxon>
    </lineage>
</organism>
<feature type="transmembrane region" description="Helical" evidence="6">
    <location>
        <begin position="417"/>
        <end position="443"/>
    </location>
</feature>
<keyword evidence="3 6" id="KW-0812">Transmembrane</keyword>
<keyword evidence="10" id="KW-1185">Reference proteome</keyword>
<dbReference type="Pfam" id="PF13567">
    <property type="entry name" value="DUF4131"/>
    <property type="match status" value="1"/>
</dbReference>
<dbReference type="PANTHER" id="PTHR30619:SF1">
    <property type="entry name" value="RECOMBINATION PROTEIN 2"/>
    <property type="match status" value="1"/>
</dbReference>
<dbReference type="NCBIfam" id="TIGR00360">
    <property type="entry name" value="ComEC_N-term"/>
    <property type="match status" value="1"/>
</dbReference>
<dbReference type="AlphaFoldDB" id="D1PX72"/>
<feature type="transmembrane region" description="Helical" evidence="6">
    <location>
        <begin position="289"/>
        <end position="305"/>
    </location>
</feature>
<name>D1PX72_9BACT</name>
<accession>D1PX72</accession>
<feature type="transmembrane region" description="Helical" evidence="6">
    <location>
        <begin position="261"/>
        <end position="282"/>
    </location>
</feature>
<dbReference type="EMBL" id="ACKS01000067">
    <property type="protein sequence ID" value="EFA44032.1"/>
    <property type="molecule type" value="Genomic_DNA"/>
</dbReference>
<protein>
    <submittedName>
        <fullName evidence="9">ComEC/Rec2-like protein</fullName>
    </submittedName>
</protein>
<proteinExistence type="predicted"/>
<evidence type="ECO:0000256" key="6">
    <source>
        <dbReference type="SAM" id="Phobius"/>
    </source>
</evidence>
<feature type="transmembrane region" description="Helical" evidence="6">
    <location>
        <begin position="335"/>
        <end position="352"/>
    </location>
</feature>
<keyword evidence="5 6" id="KW-0472">Membrane</keyword>
<feature type="transmembrane region" description="Helical" evidence="6">
    <location>
        <begin position="6"/>
        <end position="26"/>
    </location>
</feature>
<evidence type="ECO:0000313" key="9">
    <source>
        <dbReference type="EMBL" id="EFA44032.1"/>
    </source>
</evidence>
<keyword evidence="4 6" id="KW-1133">Transmembrane helix</keyword>
<feature type="transmembrane region" description="Helical" evidence="6">
    <location>
        <begin position="33"/>
        <end position="52"/>
    </location>
</feature>